<name>A0A654KG16_TAYEM</name>
<gene>
    <name evidence="2" type="ordered locus">TEQUI_0358</name>
</gene>
<dbReference type="Proteomes" id="UP000007472">
    <property type="component" value="Chromosome"/>
</dbReference>
<proteinExistence type="predicted"/>
<dbReference type="InterPro" id="IPR009937">
    <property type="entry name" value="Phage_holin_3_6"/>
</dbReference>
<organism evidence="2 3">
    <name type="scientific">Taylorella equigenitalis (strain MCE9)</name>
    <dbReference type="NCBI Taxonomy" id="937774"/>
    <lineage>
        <taxon>Bacteria</taxon>
        <taxon>Pseudomonadati</taxon>
        <taxon>Pseudomonadota</taxon>
        <taxon>Betaproteobacteria</taxon>
        <taxon>Burkholderiales</taxon>
        <taxon>Alcaligenaceae</taxon>
        <taxon>Taylorella</taxon>
    </lineage>
</organism>
<reference evidence="2 3" key="1">
    <citation type="journal article" date="2011" name="J. Bacteriol.">
        <title>Genome sequence of Taylorella equigenitalis MCE9, the causative agent of contagious equine metritis.</title>
        <authorList>
            <person name="Hebert L."/>
            <person name="Moumen B."/>
            <person name="Duquesne F."/>
            <person name="Breuil M.F."/>
            <person name="Laugier C."/>
            <person name="Batto J.M."/>
            <person name="Renault P."/>
            <person name="Petry S."/>
        </authorList>
    </citation>
    <scope>NUCLEOTIDE SEQUENCE [LARGE SCALE GENOMIC DNA]</scope>
    <source>
        <strain evidence="2 3">MCE9</strain>
    </source>
</reference>
<evidence type="ECO:0000256" key="1">
    <source>
        <dbReference type="SAM" id="Phobius"/>
    </source>
</evidence>
<feature type="transmembrane region" description="Helical" evidence="1">
    <location>
        <begin position="39"/>
        <end position="64"/>
    </location>
</feature>
<dbReference type="AlphaFoldDB" id="A0A654KG16"/>
<accession>A0A654KG16</accession>
<dbReference type="Pfam" id="PF07332">
    <property type="entry name" value="Phage_holin_3_6"/>
    <property type="match status" value="1"/>
</dbReference>
<evidence type="ECO:0000313" key="2">
    <source>
        <dbReference type="EMBL" id="ADU91305.1"/>
    </source>
</evidence>
<keyword evidence="1" id="KW-0812">Transmembrane</keyword>
<evidence type="ECO:0000313" key="3">
    <source>
        <dbReference type="Proteomes" id="UP000007472"/>
    </source>
</evidence>
<sequence>MNLRQTVAQLINSFVTYSETRGKIFGVELSQARAQYTQAIIWGVAAVIFALLGLALLSFSIIFLTWETEYRYWVVCLLPLIYLVIAYLAVARASAQLKAPTFEYTIKTLKEDAEYFKDHPEFPTSMDILNSDGGKING</sequence>
<protein>
    <recommendedName>
        <fullName evidence="4">Transmembrane protein</fullName>
    </recommendedName>
</protein>
<evidence type="ECO:0008006" key="4">
    <source>
        <dbReference type="Google" id="ProtNLM"/>
    </source>
</evidence>
<keyword evidence="1" id="KW-0472">Membrane</keyword>
<keyword evidence="1" id="KW-1133">Transmembrane helix</keyword>
<feature type="transmembrane region" description="Helical" evidence="1">
    <location>
        <begin position="70"/>
        <end position="90"/>
    </location>
</feature>
<dbReference type="KEGG" id="teq:TEQUI_0358"/>
<dbReference type="EMBL" id="CP002456">
    <property type="protein sequence ID" value="ADU91305.1"/>
    <property type="molecule type" value="Genomic_DNA"/>
</dbReference>